<protein>
    <submittedName>
        <fullName evidence="1">Uncharacterized protein</fullName>
    </submittedName>
</protein>
<gene>
    <name evidence="1" type="ORF">BT63DRAFT_425188</name>
</gene>
<name>A0A6A6UEG4_9PEZI</name>
<accession>A0A6A6UEG4</accession>
<evidence type="ECO:0000313" key="1">
    <source>
        <dbReference type="EMBL" id="KAF2669478.1"/>
    </source>
</evidence>
<dbReference type="AlphaFoldDB" id="A0A6A6UEG4"/>
<reference evidence="1" key="1">
    <citation type="journal article" date="2020" name="Stud. Mycol.">
        <title>101 Dothideomycetes genomes: a test case for predicting lifestyles and emergence of pathogens.</title>
        <authorList>
            <person name="Haridas S."/>
            <person name="Albert R."/>
            <person name="Binder M."/>
            <person name="Bloem J."/>
            <person name="Labutti K."/>
            <person name="Salamov A."/>
            <person name="Andreopoulos B."/>
            <person name="Baker S."/>
            <person name="Barry K."/>
            <person name="Bills G."/>
            <person name="Bluhm B."/>
            <person name="Cannon C."/>
            <person name="Castanera R."/>
            <person name="Culley D."/>
            <person name="Daum C."/>
            <person name="Ezra D."/>
            <person name="Gonzalez J."/>
            <person name="Henrissat B."/>
            <person name="Kuo A."/>
            <person name="Liang C."/>
            <person name="Lipzen A."/>
            <person name="Lutzoni F."/>
            <person name="Magnuson J."/>
            <person name="Mondo S."/>
            <person name="Nolan M."/>
            <person name="Ohm R."/>
            <person name="Pangilinan J."/>
            <person name="Park H.-J."/>
            <person name="Ramirez L."/>
            <person name="Alfaro M."/>
            <person name="Sun H."/>
            <person name="Tritt A."/>
            <person name="Yoshinaga Y."/>
            <person name="Zwiers L.-H."/>
            <person name="Turgeon B."/>
            <person name="Goodwin S."/>
            <person name="Spatafora J."/>
            <person name="Crous P."/>
            <person name="Grigoriev I."/>
        </authorList>
    </citation>
    <scope>NUCLEOTIDE SEQUENCE</scope>
    <source>
        <strain evidence="1">CBS 115976</strain>
    </source>
</reference>
<evidence type="ECO:0000313" key="2">
    <source>
        <dbReference type="Proteomes" id="UP000799302"/>
    </source>
</evidence>
<sequence length="355" mass="41185">MPCDDCDAARQAFCELAYHIIHKRKITKAILWGTILHESKQPCYLGNGNSEDEDWLLEWDWITDELTAHWAYYQKFKRQLIDWFEYEAAQVQTAQIERARRYGIPLGRLRTGIMDATELDDDPESENWLDWQRFEESDGPATQHPRSFILSPNRADNLPAGILGARFWGTVTMEPLDQHEVPTDVRTAIIVHASLALNHVLSLNTNVLEQEVMFGGEFDHWPNERLLFSLDPHEITYCVRCGELAERRRFHSHKKPVADKRCPVGHSICKECYLIVGQEQLDRWFHSMSNEPAPRNMYCDECLCPFVEDPCVAECEGEAGFPPKHSIDWGMFYGRVLETDQWELWTHTGDDPCAM</sequence>
<dbReference type="EMBL" id="MU004235">
    <property type="protein sequence ID" value="KAF2669478.1"/>
    <property type="molecule type" value="Genomic_DNA"/>
</dbReference>
<feature type="non-terminal residue" evidence="1">
    <location>
        <position position="355"/>
    </location>
</feature>
<organism evidence="1 2">
    <name type="scientific">Microthyrium microscopicum</name>
    <dbReference type="NCBI Taxonomy" id="703497"/>
    <lineage>
        <taxon>Eukaryota</taxon>
        <taxon>Fungi</taxon>
        <taxon>Dikarya</taxon>
        <taxon>Ascomycota</taxon>
        <taxon>Pezizomycotina</taxon>
        <taxon>Dothideomycetes</taxon>
        <taxon>Dothideomycetes incertae sedis</taxon>
        <taxon>Microthyriales</taxon>
        <taxon>Microthyriaceae</taxon>
        <taxon>Microthyrium</taxon>
    </lineage>
</organism>
<keyword evidence="2" id="KW-1185">Reference proteome</keyword>
<proteinExistence type="predicted"/>
<dbReference type="Proteomes" id="UP000799302">
    <property type="component" value="Unassembled WGS sequence"/>
</dbReference>